<accession>A0ABV6ZMW1</accession>
<gene>
    <name evidence="7" type="ORF">ACETRX_27780</name>
</gene>
<feature type="domain" description="Fe/B12 periplasmic-binding" evidence="6">
    <location>
        <begin position="35"/>
        <end position="296"/>
    </location>
</feature>
<sequence>MGMQPIGLSRRALLGGAAAMCLARAAHSSEEPARRPLAIDWVSGQNLLALGIAPLAMPEIERYSQLVVEPAPASDMRELGLRSEPNLELIHRLKPKLVVMNGDLAPMRERLAAIAPICSFDPDHFGESGRLAHARLALSALAGQLGASDAFERFMQSLDAELAAGKRLMARYDRRPLYVATVIDGRRLLIFGRNSLFQDVLDHFGIENAWAGSVSRYGHTTVSADRLAARPDARLLCVGDTSRDTLKSLLESPVIASLPFVKQNRIVRIPDVLFYGGLPPVRRFARLVSAALSAGGPNG</sequence>
<evidence type="ECO:0000256" key="2">
    <source>
        <dbReference type="ARBA" id="ARBA00008814"/>
    </source>
</evidence>
<dbReference type="PANTHER" id="PTHR30532:SF1">
    <property type="entry name" value="IRON(3+)-HYDROXAMATE-BINDING PROTEIN FHUD"/>
    <property type="match status" value="1"/>
</dbReference>
<evidence type="ECO:0000256" key="4">
    <source>
        <dbReference type="ARBA" id="ARBA00022496"/>
    </source>
</evidence>
<keyword evidence="3" id="KW-0813">Transport</keyword>
<dbReference type="Gene3D" id="3.40.50.1980">
    <property type="entry name" value="Nitrogenase molybdenum iron protein domain"/>
    <property type="match status" value="2"/>
</dbReference>
<dbReference type="PANTHER" id="PTHR30532">
    <property type="entry name" value="IRON III DICITRATE-BINDING PERIPLASMIC PROTEIN"/>
    <property type="match status" value="1"/>
</dbReference>
<dbReference type="PROSITE" id="PS51318">
    <property type="entry name" value="TAT"/>
    <property type="match status" value="1"/>
</dbReference>
<protein>
    <submittedName>
        <fullName evidence="7">ABC transporter substrate-binding protein</fullName>
    </submittedName>
</protein>
<dbReference type="InterPro" id="IPR002491">
    <property type="entry name" value="ABC_transptr_periplasmic_BD"/>
</dbReference>
<evidence type="ECO:0000313" key="7">
    <source>
        <dbReference type="EMBL" id="MFC2253472.1"/>
    </source>
</evidence>
<name>A0ABV6ZMW1_9HYPH</name>
<evidence type="ECO:0000256" key="1">
    <source>
        <dbReference type="ARBA" id="ARBA00004196"/>
    </source>
</evidence>
<dbReference type="InterPro" id="IPR051313">
    <property type="entry name" value="Bact_iron-sidero_bind"/>
</dbReference>
<reference evidence="7 8" key="1">
    <citation type="submission" date="2024-09" db="EMBL/GenBank/DDBJ databases">
        <title>Description of Labrys sedimenti sp. nov., isolated from a diclofenac-degrading enrichment culture, and genome-based reclassification of Labrys portucalensis as a later heterotypic synonym of Labrys neptuniae.</title>
        <authorList>
            <person name="Tancsics A."/>
            <person name="Csepanyi A."/>
        </authorList>
    </citation>
    <scope>NUCLEOTIDE SEQUENCE [LARGE SCALE GENOMIC DNA]</scope>
    <source>
        <strain evidence="7 8">LMG 23412</strain>
    </source>
</reference>
<organism evidence="7 8">
    <name type="scientific">Labrys neptuniae</name>
    <dbReference type="NCBI Taxonomy" id="376174"/>
    <lineage>
        <taxon>Bacteria</taxon>
        <taxon>Pseudomonadati</taxon>
        <taxon>Pseudomonadota</taxon>
        <taxon>Alphaproteobacteria</taxon>
        <taxon>Hyphomicrobiales</taxon>
        <taxon>Xanthobacteraceae</taxon>
        <taxon>Labrys</taxon>
    </lineage>
</organism>
<dbReference type="SUPFAM" id="SSF53807">
    <property type="entry name" value="Helical backbone' metal receptor"/>
    <property type="match status" value="1"/>
</dbReference>
<comment type="similarity">
    <text evidence="2">Belongs to the bacterial solute-binding protein 8 family.</text>
</comment>
<comment type="caution">
    <text evidence="7">The sequence shown here is derived from an EMBL/GenBank/DDBJ whole genome shotgun (WGS) entry which is preliminary data.</text>
</comment>
<keyword evidence="4" id="KW-0410">Iron transport</keyword>
<evidence type="ECO:0000313" key="8">
    <source>
        <dbReference type="Proteomes" id="UP001595190"/>
    </source>
</evidence>
<comment type="subcellular location">
    <subcellularLocation>
        <location evidence="1">Cell envelope</location>
    </subcellularLocation>
</comment>
<keyword evidence="4" id="KW-0406">Ion transport</keyword>
<keyword evidence="5" id="KW-0732">Signal</keyword>
<evidence type="ECO:0000256" key="3">
    <source>
        <dbReference type="ARBA" id="ARBA00022448"/>
    </source>
</evidence>
<dbReference type="EMBL" id="JBHGPK010000019">
    <property type="protein sequence ID" value="MFC2253472.1"/>
    <property type="molecule type" value="Genomic_DNA"/>
</dbReference>
<dbReference type="InterPro" id="IPR006311">
    <property type="entry name" value="TAT_signal"/>
</dbReference>
<dbReference type="PROSITE" id="PS50983">
    <property type="entry name" value="FE_B12_PBP"/>
    <property type="match status" value="1"/>
</dbReference>
<dbReference type="Pfam" id="PF01497">
    <property type="entry name" value="Peripla_BP_2"/>
    <property type="match status" value="1"/>
</dbReference>
<keyword evidence="4" id="KW-0408">Iron</keyword>
<dbReference type="PRINTS" id="PR01715">
    <property type="entry name" value="FERRIBNDNGPP"/>
</dbReference>
<dbReference type="Proteomes" id="UP001595190">
    <property type="component" value="Unassembled WGS sequence"/>
</dbReference>
<proteinExistence type="inferred from homology"/>
<evidence type="ECO:0000259" key="6">
    <source>
        <dbReference type="PROSITE" id="PS50983"/>
    </source>
</evidence>
<dbReference type="RefSeq" id="WP_394314282.1">
    <property type="nucleotide sequence ID" value="NZ_JBHGPK010000019.1"/>
</dbReference>
<evidence type="ECO:0000256" key="5">
    <source>
        <dbReference type="ARBA" id="ARBA00022729"/>
    </source>
</evidence>